<dbReference type="MEROPS" id="S12.A23"/>
<dbReference type="InterPro" id="IPR001466">
    <property type="entry name" value="Beta-lactam-related"/>
</dbReference>
<dbReference type="Proteomes" id="UP000006820">
    <property type="component" value="Chromosome"/>
</dbReference>
<dbReference type="OrthoDB" id="9773047at2"/>
<dbReference type="SUPFAM" id="SSF56601">
    <property type="entry name" value="beta-lactamase/transpeptidase-like"/>
    <property type="match status" value="1"/>
</dbReference>
<dbReference type="PANTHER" id="PTHR43283">
    <property type="entry name" value="BETA-LACTAMASE-RELATED"/>
    <property type="match status" value="1"/>
</dbReference>
<dbReference type="EMBL" id="AP006618">
    <property type="protein sequence ID" value="BAD59697.1"/>
    <property type="molecule type" value="Genomic_DNA"/>
</dbReference>
<dbReference type="Gene3D" id="3.40.710.10">
    <property type="entry name" value="DD-peptidase/beta-lactamase superfamily"/>
    <property type="match status" value="1"/>
</dbReference>
<dbReference type="PANTHER" id="PTHR43283:SF7">
    <property type="entry name" value="BETA-LACTAMASE-RELATED DOMAIN-CONTAINING PROTEIN"/>
    <property type="match status" value="1"/>
</dbReference>
<proteinExistence type="predicted"/>
<dbReference type="InterPro" id="IPR012338">
    <property type="entry name" value="Beta-lactam/transpept-like"/>
</dbReference>
<dbReference type="InterPro" id="IPR050789">
    <property type="entry name" value="Diverse_Enzym_Activities"/>
</dbReference>
<evidence type="ECO:0000313" key="2">
    <source>
        <dbReference type="EMBL" id="BAD59697.1"/>
    </source>
</evidence>
<reference evidence="2 3" key="1">
    <citation type="journal article" date="2004" name="Proc. Natl. Acad. Sci. U.S.A.">
        <title>The complete genomic sequence of Nocardia farcinica IFM 10152.</title>
        <authorList>
            <person name="Ishikawa J."/>
            <person name="Yamashita A."/>
            <person name="Mikami Y."/>
            <person name="Hoshino Y."/>
            <person name="Kurita H."/>
            <person name="Hotta K."/>
            <person name="Shiba T."/>
            <person name="Hattori M."/>
        </authorList>
    </citation>
    <scope>NUCLEOTIDE SEQUENCE [LARGE SCALE GENOMIC DNA]</scope>
    <source>
        <strain evidence="2 3">IFM 10152</strain>
    </source>
</reference>
<protein>
    <recommendedName>
        <fullName evidence="1">Beta-lactamase-related domain-containing protein</fullName>
    </recommendedName>
</protein>
<evidence type="ECO:0000259" key="1">
    <source>
        <dbReference type="Pfam" id="PF00144"/>
    </source>
</evidence>
<dbReference type="AlphaFoldDB" id="Q5YQ44"/>
<dbReference type="HOGENOM" id="CLU_623790_0_0_11"/>
<dbReference type="KEGG" id="nfa:NFA_48450"/>
<accession>Q5YQ44</accession>
<dbReference type="eggNOG" id="COG1680">
    <property type="taxonomic scope" value="Bacteria"/>
</dbReference>
<keyword evidence="3" id="KW-1185">Reference proteome</keyword>
<evidence type="ECO:0000313" key="3">
    <source>
        <dbReference type="Proteomes" id="UP000006820"/>
    </source>
</evidence>
<feature type="domain" description="Beta-lactamase-related" evidence="1">
    <location>
        <begin position="108"/>
        <end position="345"/>
    </location>
</feature>
<name>Q5YQ44_NOCFA</name>
<sequence>MCLASRSSRGAGALKPTKYVATLWITLLLCAVAGTFGGTAQAAEWKHCAPPQGRQFETATPEEVGLDPAALQKVSELVANPTRLNFKIFRNGCLVVTGPANERTGALPWNLWSATKSVVSLVAGIAADEGKLDLDAPIGEYLPAGLGDEAHRAILVRNLLTESSGIDVAIIAEGVTGVTGLDANVVAQALGTPIEAPQGTKYGYSQRGVDLLAYVVAQAVGEDLQDYAQRTLFDPLGIDRADYHWARDRSGNTYGHAHLVLAPDDFAKLGLLVADRGRWGDRQVVSAAYLARASEPSPAMKCWGFLFVVNGPGCGSEFAGLPADAVKMSGMLRQDNYIVPSLDLVVSWTGVTVPGSAVSYPHDVLRAIGAAFRDPVLPDPGPYVPQPDVSLSDPRMSDPTATFAALGLGPYAYPGCDPVVCLGKPLPPPFSDWPSGCIILGCFTPRPGD</sequence>
<organism evidence="2 3">
    <name type="scientific">Nocardia farcinica (strain IFM 10152)</name>
    <dbReference type="NCBI Taxonomy" id="247156"/>
    <lineage>
        <taxon>Bacteria</taxon>
        <taxon>Bacillati</taxon>
        <taxon>Actinomycetota</taxon>
        <taxon>Actinomycetes</taxon>
        <taxon>Mycobacteriales</taxon>
        <taxon>Nocardiaceae</taxon>
        <taxon>Nocardia</taxon>
    </lineage>
</organism>
<dbReference type="Pfam" id="PF00144">
    <property type="entry name" value="Beta-lactamase"/>
    <property type="match status" value="1"/>
</dbReference>
<dbReference type="STRING" id="247156.NFA_48450"/>
<gene>
    <name evidence="2" type="ordered locus">NFA_48450</name>
</gene>